<evidence type="ECO:0000313" key="1">
    <source>
        <dbReference type="EMBL" id="CAF1445555.1"/>
    </source>
</evidence>
<evidence type="ECO:0000313" key="3">
    <source>
        <dbReference type="EMBL" id="CAF4033673.1"/>
    </source>
</evidence>
<organism evidence="1 4">
    <name type="scientific">Rotaria sordida</name>
    <dbReference type="NCBI Taxonomy" id="392033"/>
    <lineage>
        <taxon>Eukaryota</taxon>
        <taxon>Metazoa</taxon>
        <taxon>Spiralia</taxon>
        <taxon>Gnathifera</taxon>
        <taxon>Rotifera</taxon>
        <taxon>Eurotatoria</taxon>
        <taxon>Bdelloidea</taxon>
        <taxon>Philodinida</taxon>
        <taxon>Philodinidae</taxon>
        <taxon>Rotaria</taxon>
    </lineage>
</organism>
<evidence type="ECO:0000313" key="4">
    <source>
        <dbReference type="Proteomes" id="UP000663882"/>
    </source>
</evidence>
<dbReference type="InterPro" id="IPR012338">
    <property type="entry name" value="Beta-lactam/transpept-like"/>
</dbReference>
<reference evidence="1" key="1">
    <citation type="submission" date="2021-02" db="EMBL/GenBank/DDBJ databases">
        <authorList>
            <person name="Nowell W R."/>
        </authorList>
    </citation>
    <scope>NUCLEOTIDE SEQUENCE</scope>
</reference>
<dbReference type="Proteomes" id="UP000663882">
    <property type="component" value="Unassembled WGS sequence"/>
</dbReference>
<evidence type="ECO:0000313" key="2">
    <source>
        <dbReference type="EMBL" id="CAF3626560.1"/>
    </source>
</evidence>
<dbReference type="EMBL" id="CAJOBE010000350">
    <property type="protein sequence ID" value="CAF3626560.1"/>
    <property type="molecule type" value="Genomic_DNA"/>
</dbReference>
<dbReference type="Proteomes" id="UP000663874">
    <property type="component" value="Unassembled WGS sequence"/>
</dbReference>
<dbReference type="InterPro" id="IPR052907">
    <property type="entry name" value="Beta-lactamase/esterase"/>
</dbReference>
<dbReference type="PANTHER" id="PTHR43319:SF3">
    <property type="entry name" value="BETA-LACTAMASE-RELATED DOMAIN-CONTAINING PROTEIN"/>
    <property type="match status" value="1"/>
</dbReference>
<sequence length="84" mass="9805">MHCSISISYFLISTVIYFKNIDYNIRGTTVNGWESIYDLFRQTFVQEKDLSASIAVYHQGKLVVDLWGGWFDQARTKPYDNDTL</sequence>
<gene>
    <name evidence="2" type="ORF">FNK824_LOCUS4692</name>
    <name evidence="3" type="ORF">OTI717_LOCUS30771</name>
    <name evidence="1" type="ORF">RFH988_LOCUS36526</name>
</gene>
<evidence type="ECO:0008006" key="5">
    <source>
        <dbReference type="Google" id="ProtNLM"/>
    </source>
</evidence>
<dbReference type="Proteomes" id="UP000663823">
    <property type="component" value="Unassembled WGS sequence"/>
</dbReference>
<dbReference type="Gene3D" id="3.40.710.10">
    <property type="entry name" value="DD-peptidase/beta-lactamase superfamily"/>
    <property type="match status" value="1"/>
</dbReference>
<dbReference type="SUPFAM" id="SSF56601">
    <property type="entry name" value="beta-lactamase/transpeptidase-like"/>
    <property type="match status" value="1"/>
</dbReference>
<dbReference type="EMBL" id="CAJOAX010008439">
    <property type="protein sequence ID" value="CAF4033673.1"/>
    <property type="molecule type" value="Genomic_DNA"/>
</dbReference>
<proteinExistence type="predicted"/>
<dbReference type="AlphaFoldDB" id="A0A815P8L0"/>
<dbReference type="PANTHER" id="PTHR43319">
    <property type="entry name" value="BETA-LACTAMASE-RELATED"/>
    <property type="match status" value="1"/>
</dbReference>
<accession>A0A815P8L0</accession>
<name>A0A815P8L0_9BILA</name>
<comment type="caution">
    <text evidence="1">The sequence shown here is derived from an EMBL/GenBank/DDBJ whole genome shotgun (WGS) entry which is preliminary data.</text>
</comment>
<protein>
    <recommendedName>
        <fullName evidence="5">Beta-lactamase-related domain-containing protein</fullName>
    </recommendedName>
</protein>
<dbReference type="OrthoDB" id="5946976at2759"/>
<dbReference type="EMBL" id="CAJNOO010006359">
    <property type="protein sequence ID" value="CAF1445555.1"/>
    <property type="molecule type" value="Genomic_DNA"/>
</dbReference>